<reference evidence="6 7" key="1">
    <citation type="journal article" date="2015" name="BMC Genomics">
        <title>Gene expression during zombie ant biting behavior reflects the complexity underlying fungal parasitic behavioral manipulation.</title>
        <authorList>
            <person name="de Bekker C."/>
            <person name="Ohm R.A."/>
            <person name="Loreto R.G."/>
            <person name="Sebastian A."/>
            <person name="Albert I."/>
            <person name="Merrow M."/>
            <person name="Brachmann A."/>
            <person name="Hughes D.P."/>
        </authorList>
    </citation>
    <scope>NUCLEOTIDE SEQUENCE [LARGE SCALE GENOMIC DNA]</scope>
    <source>
        <strain evidence="6 7">SC16a</strain>
    </source>
</reference>
<dbReference type="SUPFAM" id="SSF53335">
    <property type="entry name" value="S-adenosyl-L-methionine-dependent methyltransferases"/>
    <property type="match status" value="1"/>
</dbReference>
<dbReference type="PANTHER" id="PTHR44068">
    <property type="entry name" value="ZGC:194242"/>
    <property type="match status" value="1"/>
</dbReference>
<evidence type="ECO:0000259" key="5">
    <source>
        <dbReference type="PROSITE" id="PS51685"/>
    </source>
</evidence>
<dbReference type="GO" id="GO:0032259">
    <property type="term" value="P:methylation"/>
    <property type="evidence" value="ECO:0007669"/>
    <property type="project" value="UniProtKB-KW"/>
</dbReference>
<keyword evidence="7" id="KW-1185">Reference proteome</keyword>
<dbReference type="InterPro" id="IPR050447">
    <property type="entry name" value="Erg6_SMT_methyltransf"/>
</dbReference>
<evidence type="ECO:0000256" key="1">
    <source>
        <dbReference type="ARBA" id="ARBA00022679"/>
    </source>
</evidence>
<gene>
    <name evidence="6" type="ORF">XA68_17754</name>
</gene>
<protein>
    <recommendedName>
        <fullName evidence="5">SAM-dependent methyltransferase Erg6/SMT-type domain-containing protein</fullName>
    </recommendedName>
</protein>
<evidence type="ECO:0000256" key="4">
    <source>
        <dbReference type="PROSITE-ProRule" id="PRU01022"/>
    </source>
</evidence>
<accession>A0A2A9PRR0</accession>
<dbReference type="OrthoDB" id="540004at2759"/>
<dbReference type="PROSITE" id="PS51685">
    <property type="entry name" value="SAM_MT_ERG6_SMT"/>
    <property type="match status" value="1"/>
</dbReference>
<dbReference type="InterPro" id="IPR013705">
    <property type="entry name" value="Sterol_MeTrfase_C"/>
</dbReference>
<evidence type="ECO:0000256" key="2">
    <source>
        <dbReference type="ARBA" id="ARBA00029435"/>
    </source>
</evidence>
<dbReference type="GO" id="GO:0006696">
    <property type="term" value="P:ergosterol biosynthetic process"/>
    <property type="evidence" value="ECO:0007669"/>
    <property type="project" value="TreeGrafter"/>
</dbReference>
<keyword evidence="1 4" id="KW-0808">Transferase</keyword>
<organism evidence="6 7">
    <name type="scientific">Ophiocordyceps unilateralis</name>
    <name type="common">Zombie-ant fungus</name>
    <name type="synonym">Torrubia unilateralis</name>
    <dbReference type="NCBI Taxonomy" id="268505"/>
    <lineage>
        <taxon>Eukaryota</taxon>
        <taxon>Fungi</taxon>
        <taxon>Dikarya</taxon>
        <taxon>Ascomycota</taxon>
        <taxon>Pezizomycotina</taxon>
        <taxon>Sordariomycetes</taxon>
        <taxon>Hypocreomycetidae</taxon>
        <taxon>Hypocreales</taxon>
        <taxon>Ophiocordycipitaceae</taxon>
        <taxon>Ophiocordyceps</taxon>
    </lineage>
</organism>
<dbReference type="STRING" id="268505.A0A2A9PRR0"/>
<evidence type="ECO:0000256" key="3">
    <source>
        <dbReference type="ARBA" id="ARBA00038188"/>
    </source>
</evidence>
<dbReference type="GO" id="GO:0003838">
    <property type="term" value="F:sterol 24-C-methyltransferase activity"/>
    <property type="evidence" value="ECO:0007669"/>
    <property type="project" value="TreeGrafter"/>
</dbReference>
<dbReference type="InterPro" id="IPR029063">
    <property type="entry name" value="SAM-dependent_MTases_sf"/>
</dbReference>
<name>A0A2A9PRR0_OPHUN</name>
<feature type="domain" description="SAM-dependent methyltransferase Erg6/SMT-type" evidence="5">
    <location>
        <begin position="46"/>
        <end position="344"/>
    </location>
</feature>
<dbReference type="PANTHER" id="PTHR44068:SF1">
    <property type="entry name" value="HYPOTHETICAL LOC100005854"/>
    <property type="match status" value="1"/>
</dbReference>
<evidence type="ECO:0000313" key="6">
    <source>
        <dbReference type="EMBL" id="PFH63110.1"/>
    </source>
</evidence>
<proteinExistence type="inferred from homology"/>
<dbReference type="CDD" id="cd02440">
    <property type="entry name" value="AdoMet_MTases"/>
    <property type="match status" value="1"/>
</dbReference>
<sequence>MFGKNAAAHKAVCDKYFDHWDDCSQDDLKSAREARRESYIDVTASYYNLVTDMFEHFFFGKSFHFYRILRGQPLSEASKLHEQYLASKLNLKPGQKVLDVGCGVGGPAQQIARYSGVKITGINYNDYQIQRGTRYIAKAGLQDQISFVKGNFMQMEAQFEPASFDAAYSIEATSYAPCLKDVYLEIFKALKPGGILAVYELIMTDDYKDENPDHRRLRHDLERGIGIPALAKISEAVDALKEAGFELKEAEDLARRPNEVPWYYPFRSSPTYLNTIWDGPRILWMAFLQSRVVKVVCGLGETLRLFPPGTQKVVTNLTSVGEHLVRAGERNLFTPIFILVGQKPLS</sequence>
<keyword evidence="4" id="KW-0489">Methyltransferase</keyword>
<evidence type="ECO:0000313" key="7">
    <source>
        <dbReference type="Proteomes" id="UP000037136"/>
    </source>
</evidence>
<dbReference type="GO" id="GO:0005783">
    <property type="term" value="C:endoplasmic reticulum"/>
    <property type="evidence" value="ECO:0007669"/>
    <property type="project" value="TreeGrafter"/>
</dbReference>
<comment type="pathway">
    <text evidence="2">Steroid metabolism; ergosterol biosynthesis.</text>
</comment>
<dbReference type="Gene3D" id="3.40.50.150">
    <property type="entry name" value="Vaccinia Virus protein VP39"/>
    <property type="match status" value="1"/>
</dbReference>
<comment type="similarity">
    <text evidence="3 4">Belongs to the class I-like SAM-binding methyltransferase superfamily. Erg6/SMT family.</text>
</comment>
<reference evidence="6 7" key="2">
    <citation type="journal article" date="2017" name="Sci. Rep.">
        <title>Ant-infecting Ophiocordyceps genomes reveal a high diversity of potential behavioral manipulation genes and a possible major role for enterotoxins.</title>
        <authorList>
            <person name="de Bekker C."/>
            <person name="Ohm R.A."/>
            <person name="Evans H.C."/>
            <person name="Brachmann A."/>
            <person name="Hughes D.P."/>
        </authorList>
    </citation>
    <scope>NUCLEOTIDE SEQUENCE [LARGE SCALE GENOMIC DNA]</scope>
    <source>
        <strain evidence="6 7">SC16a</strain>
    </source>
</reference>
<dbReference type="Pfam" id="PF08498">
    <property type="entry name" value="Sterol_MT_C"/>
    <property type="match status" value="1"/>
</dbReference>
<dbReference type="AlphaFoldDB" id="A0A2A9PRR0"/>
<dbReference type="Proteomes" id="UP000037136">
    <property type="component" value="Unassembled WGS sequence"/>
</dbReference>
<keyword evidence="4" id="KW-0949">S-adenosyl-L-methionine</keyword>
<dbReference type="InterPro" id="IPR030384">
    <property type="entry name" value="MeTrfase_SMT"/>
</dbReference>
<dbReference type="EMBL" id="LAZP02000008">
    <property type="protein sequence ID" value="PFH63110.1"/>
    <property type="molecule type" value="Genomic_DNA"/>
</dbReference>
<dbReference type="InterPro" id="IPR025714">
    <property type="entry name" value="Methyltranfer_dom"/>
</dbReference>
<dbReference type="Pfam" id="PF13847">
    <property type="entry name" value="Methyltransf_31"/>
    <property type="match status" value="1"/>
</dbReference>
<comment type="caution">
    <text evidence="6">The sequence shown here is derived from an EMBL/GenBank/DDBJ whole genome shotgun (WGS) entry which is preliminary data.</text>
</comment>